<keyword evidence="2" id="KW-1185">Reference proteome</keyword>
<accession>A0ABZ3C4F6</accession>
<sequence length="379" mass="42890">MSFKYYEDRQNWPAMAPGYANVSHYTFHDLNRNGVYDLGDRPLIQIAVRMTREDGSWVVRRSNLNGFVNFNNAIVDPNSEVAKKVEVRAPGVYTFEVIVPEGWFVTTKNALQKITYVEKPNTRPGIVCDKVPEPIGLAQILTISGSVFLREENGFVRQATGKDLSITAISPMSEKIKVKVNDRGQYSFEGSPGTWKVEYRSETEVYERIFELKSAPIKVSKVILGLNGATIPHKEQIVTVDFENITDRNVQKMPNGVGSLKWRNLNVIHYAFEGEGYSNGTVSGEYVAYNTSGYPVFIEKDEGFDFYGAYFTAAWLNNAQGETLKVEAWRGGELIAEDSFKLSALGPFWLDADYRNITRLVLSTEHYWQFVVDDMKFGV</sequence>
<evidence type="ECO:0000313" key="2">
    <source>
        <dbReference type="Proteomes" id="UP001449178"/>
    </source>
</evidence>
<dbReference type="EMBL" id="CP150637">
    <property type="protein sequence ID" value="WZW88211.1"/>
    <property type="molecule type" value="Genomic_DNA"/>
</dbReference>
<dbReference type="RefSeq" id="WP_026879691.1">
    <property type="nucleotide sequence ID" value="NZ_CP150637.1"/>
</dbReference>
<evidence type="ECO:0008006" key="3">
    <source>
        <dbReference type="Google" id="ProtNLM"/>
    </source>
</evidence>
<evidence type="ECO:0000313" key="1">
    <source>
        <dbReference type="EMBL" id="WZW88211.1"/>
    </source>
</evidence>
<name>A0ABZ3C4F6_9GAMM</name>
<protein>
    <recommendedName>
        <fullName evidence="3">SD-repeat containing protein B domain-containing protein</fullName>
    </recommendedName>
</protein>
<dbReference type="InterPro" id="IPR013783">
    <property type="entry name" value="Ig-like_fold"/>
</dbReference>
<reference evidence="1 2" key="1">
    <citation type="submission" date="2024-03" db="EMBL/GenBank/DDBJ databases">
        <title>Complete Genome Sequence and Annotation of Ignatzschineria larvae DSM 13226.</title>
        <authorList>
            <person name="Cantrell E."/>
            <person name="Burcham Z.M."/>
        </authorList>
    </citation>
    <scope>NUCLEOTIDE SEQUENCE [LARGE SCALE GENOMIC DNA]</scope>
    <source>
        <strain evidence="1 2">DSM 13226</strain>
    </source>
</reference>
<gene>
    <name evidence="1" type="ORF">WMO13_02200</name>
</gene>
<proteinExistence type="predicted"/>
<organism evidence="1 2">
    <name type="scientific">Ignatzschineria larvae DSM 13226</name>
    <dbReference type="NCBI Taxonomy" id="1111732"/>
    <lineage>
        <taxon>Bacteria</taxon>
        <taxon>Pseudomonadati</taxon>
        <taxon>Pseudomonadota</taxon>
        <taxon>Gammaproteobacteria</taxon>
        <taxon>Cardiobacteriales</taxon>
        <taxon>Ignatzschineriaceae</taxon>
        <taxon>Ignatzschineria</taxon>
    </lineage>
</organism>
<dbReference type="Proteomes" id="UP001449178">
    <property type="component" value="Chromosome"/>
</dbReference>
<dbReference type="Gene3D" id="2.60.40.10">
    <property type="entry name" value="Immunoglobulins"/>
    <property type="match status" value="1"/>
</dbReference>